<dbReference type="Pfam" id="PF09936">
    <property type="entry name" value="Methyltrn_RNA_4"/>
    <property type="match status" value="1"/>
</dbReference>
<evidence type="ECO:0000313" key="7">
    <source>
        <dbReference type="EMBL" id="TDS33649.1"/>
    </source>
</evidence>
<dbReference type="EMBL" id="QICM01000012">
    <property type="protein sequence ID" value="PXV66021.1"/>
    <property type="molecule type" value="Genomic_DNA"/>
</dbReference>
<dbReference type="Proteomes" id="UP000198612">
    <property type="component" value="Unassembled WGS sequence"/>
</dbReference>
<accession>A0A1G6I5X6</accession>
<reference evidence="9 11" key="1">
    <citation type="submission" date="2016-10" db="EMBL/GenBank/DDBJ databases">
        <authorList>
            <person name="Varghese N."/>
            <person name="Submissions S."/>
        </authorList>
    </citation>
    <scope>NUCLEOTIDE SEQUENCE [LARGE SCALE GENOMIC DNA]</scope>
    <source>
        <strain evidence="3 15">WG10</strain>
        <strain evidence="4 11">WG2</strain>
        <strain evidence="6 9">WG5</strain>
    </source>
</reference>
<dbReference type="GeneID" id="57012251"/>
<sequence>MSNIEADVYLGLVHNPIYNKLDEIITTTVTNYDLHDISRAAKTYDIKKYYIINNLKSQQELVERVRDYWTGGRGADYVYNRHQAFSVLEIASELEEAKENIREETGKEPLLIATDAREYPNNISYKDMRKELQQIDRPFLIIYGTGYGLTKEMVADCDYVLYPIWGRGDFNHLSVRSAASIIMDRLLSDPWWEA</sequence>
<reference evidence="5 10" key="2">
    <citation type="submission" date="2016-10" db="EMBL/GenBank/DDBJ databases">
        <authorList>
            <person name="de Groot N.N."/>
        </authorList>
    </citation>
    <scope>NUCLEOTIDE SEQUENCE [LARGE SCALE GENOMIC DNA]</scope>
    <source>
        <strain evidence="5 10">WG7</strain>
    </source>
</reference>
<dbReference type="Gene3D" id="3.40.1280.10">
    <property type="match status" value="1"/>
</dbReference>
<dbReference type="Proteomes" id="UP000324896">
    <property type="component" value="Unassembled WGS sequence"/>
</dbReference>
<dbReference type="CDD" id="cd18085">
    <property type="entry name" value="TM1570-like"/>
    <property type="match status" value="1"/>
</dbReference>
<dbReference type="OrthoDB" id="9794931at2"/>
<evidence type="ECO:0000313" key="6">
    <source>
        <dbReference type="EMBL" id="SES61843.1"/>
    </source>
</evidence>
<dbReference type="EMBL" id="SOEF01000008">
    <property type="protein sequence ID" value="TDX45327.1"/>
    <property type="molecule type" value="Genomic_DNA"/>
</dbReference>
<dbReference type="EMBL" id="FNEH01000001">
    <property type="protein sequence ID" value="SDI02851.1"/>
    <property type="molecule type" value="Genomic_DNA"/>
</dbReference>
<evidence type="ECO:0000313" key="12">
    <source>
        <dbReference type="Proteomes" id="UP000247389"/>
    </source>
</evidence>
<evidence type="ECO:0000313" key="14">
    <source>
        <dbReference type="Proteomes" id="UP000295758"/>
    </source>
</evidence>
<gene>
    <name evidence="7" type="ORF">BY453_10434</name>
    <name evidence="8" type="ORF">C7954_10818</name>
    <name evidence="2" type="ORF">C8C78_11273</name>
    <name evidence="3" type="ORF">SAMN04488597_101262</name>
    <name evidence="4" type="ORF">SAMN04488598_101136</name>
    <name evidence="6" type="ORF">SAMN04515652_101155</name>
    <name evidence="5" type="ORF">SAMN04515654_10116</name>
</gene>
<evidence type="ECO:0000313" key="5">
    <source>
        <dbReference type="EMBL" id="SDI02851.1"/>
    </source>
</evidence>
<organism evidence="3 15">
    <name type="scientific">Halanaerobium congolense</name>
    <dbReference type="NCBI Taxonomy" id="54121"/>
    <lineage>
        <taxon>Bacteria</taxon>
        <taxon>Bacillati</taxon>
        <taxon>Bacillota</taxon>
        <taxon>Clostridia</taxon>
        <taxon>Halanaerobiales</taxon>
        <taxon>Halanaerobiaceae</taxon>
        <taxon>Halanaerobium</taxon>
    </lineage>
</organism>
<dbReference type="InterPro" id="IPR029026">
    <property type="entry name" value="tRNA_m1G_MTases_N"/>
</dbReference>
<dbReference type="Proteomes" id="UP000295758">
    <property type="component" value="Unassembled WGS sequence"/>
</dbReference>
<evidence type="ECO:0000313" key="4">
    <source>
        <dbReference type="EMBL" id="SDE69787.1"/>
    </source>
</evidence>
<dbReference type="EMBL" id="FNBJ01000001">
    <property type="protein sequence ID" value="SDE69787.1"/>
    <property type="molecule type" value="Genomic_DNA"/>
</dbReference>
<keyword evidence="11" id="KW-1185">Reference proteome</keyword>
<dbReference type="InterPro" id="IPR019230">
    <property type="entry name" value="RNA_MeTrfase_C_dom"/>
</dbReference>
<evidence type="ECO:0000313" key="13">
    <source>
        <dbReference type="Proteomes" id="UP000295472"/>
    </source>
</evidence>
<dbReference type="Proteomes" id="UP000198945">
    <property type="component" value="Unassembled WGS sequence"/>
</dbReference>
<dbReference type="Proteomes" id="UP000247389">
    <property type="component" value="Unassembled WGS sequence"/>
</dbReference>
<dbReference type="EMBL" id="FMYT01000001">
    <property type="protein sequence ID" value="SDC01166.1"/>
    <property type="molecule type" value="Genomic_DNA"/>
</dbReference>
<evidence type="ECO:0000313" key="8">
    <source>
        <dbReference type="EMBL" id="TDX45327.1"/>
    </source>
</evidence>
<dbReference type="Proteomes" id="UP000295472">
    <property type="component" value="Unassembled WGS sequence"/>
</dbReference>
<evidence type="ECO:0000313" key="3">
    <source>
        <dbReference type="EMBL" id="SDC01166.1"/>
    </source>
</evidence>
<evidence type="ECO:0000313" key="2">
    <source>
        <dbReference type="EMBL" id="PXV66021.1"/>
    </source>
</evidence>
<evidence type="ECO:0000313" key="10">
    <source>
        <dbReference type="Proteomes" id="UP000198945"/>
    </source>
</evidence>
<proteinExistence type="predicted"/>
<dbReference type="STRING" id="54121.SAMN04515653_107125"/>
<dbReference type="RefSeq" id="WP_073155684.1">
    <property type="nucleotide sequence ID" value="NZ_FMYT01000001.1"/>
</dbReference>
<evidence type="ECO:0000313" key="9">
    <source>
        <dbReference type="Proteomes" id="UP000198612"/>
    </source>
</evidence>
<reference evidence="7 14" key="4">
    <citation type="submission" date="2019-03" db="EMBL/GenBank/DDBJ databases">
        <title>Deep subsurface shale carbon reservoir microbial communities from Ohio and West Virginia, USA.</title>
        <authorList>
            <person name="Wrighton K."/>
        </authorList>
    </citation>
    <scope>NUCLEOTIDE SEQUENCE [LARGE SCALE GENOMIC DNA]</scope>
    <source>
        <strain evidence="7 14">UTICA-S4D12</strain>
    </source>
</reference>
<evidence type="ECO:0000313" key="15">
    <source>
        <dbReference type="Proteomes" id="UP000324896"/>
    </source>
</evidence>
<dbReference type="Proteomes" id="UP000199519">
    <property type="component" value="Unassembled WGS sequence"/>
</dbReference>
<dbReference type="EMBL" id="SOAA01000004">
    <property type="protein sequence ID" value="TDS33649.1"/>
    <property type="molecule type" value="Genomic_DNA"/>
</dbReference>
<reference evidence="2 12" key="3">
    <citation type="submission" date="2018-04" db="EMBL/GenBank/DDBJ databases">
        <title>Subsurface microbial communities from deep shales in Ohio and West Virginia, USA.</title>
        <authorList>
            <person name="Wrighton K."/>
        </authorList>
    </citation>
    <scope>NUCLEOTIDE SEQUENCE [LARGE SCALE GENOMIC DNA]</scope>
    <source>
        <strain evidence="8 13">DSMZ 11287</strain>
        <strain evidence="2 12">MSL28</strain>
    </source>
</reference>
<protein>
    <recommendedName>
        <fullName evidence="1">tRNA (guanine-N(1)-)-methyltransferase C-terminal domain-containing protein</fullName>
    </recommendedName>
</protein>
<evidence type="ECO:0000259" key="1">
    <source>
        <dbReference type="Pfam" id="PF09936"/>
    </source>
</evidence>
<feature type="domain" description="tRNA (guanine-N(1)-)-methyltransferase C-terminal" evidence="1">
    <location>
        <begin position="8"/>
        <end position="187"/>
    </location>
</feature>
<name>A0A1G6I5X6_9FIRM</name>
<dbReference type="AlphaFoldDB" id="A0A1G6I5X6"/>
<dbReference type="EMBL" id="FOHG01000001">
    <property type="protein sequence ID" value="SES61843.1"/>
    <property type="molecule type" value="Genomic_DNA"/>
</dbReference>
<evidence type="ECO:0000313" key="11">
    <source>
        <dbReference type="Proteomes" id="UP000199519"/>
    </source>
</evidence>